<keyword evidence="1" id="KW-0812">Transmembrane</keyword>
<keyword evidence="1" id="KW-1133">Transmembrane helix</keyword>
<dbReference type="AlphaFoldDB" id="A0A6B8KGC7"/>
<dbReference type="EMBL" id="CP046052">
    <property type="protein sequence ID" value="QGM46051.1"/>
    <property type="molecule type" value="Genomic_DNA"/>
</dbReference>
<keyword evidence="3" id="KW-1185">Reference proteome</keyword>
<sequence>MLGTILLVLLILLLFGALPNWPHSASWGYAPSGTLGTVLIVVLILVLLGKI</sequence>
<evidence type="ECO:0000313" key="2">
    <source>
        <dbReference type="EMBL" id="QGM46051.1"/>
    </source>
</evidence>
<accession>A0A6B8KGC7</accession>
<reference evidence="2 3" key="1">
    <citation type="submission" date="2019-11" db="EMBL/GenBank/DDBJ databases">
        <title>The genome sequence of Methylocystis heyeri.</title>
        <authorList>
            <person name="Oshkin I.Y."/>
            <person name="Miroshnikov K."/>
            <person name="Dedysh S.N."/>
        </authorList>
    </citation>
    <scope>NUCLEOTIDE SEQUENCE [LARGE SCALE GENOMIC DNA]</scope>
    <source>
        <strain evidence="2 3">H2</strain>
    </source>
</reference>
<proteinExistence type="predicted"/>
<feature type="transmembrane region" description="Helical" evidence="1">
    <location>
        <begin position="29"/>
        <end position="48"/>
    </location>
</feature>
<dbReference type="KEGG" id="mhey:H2LOC_010280"/>
<evidence type="ECO:0000256" key="1">
    <source>
        <dbReference type="SAM" id="Phobius"/>
    </source>
</evidence>
<dbReference type="InterPro" id="IPR021738">
    <property type="entry name" value="DUF3309"/>
</dbReference>
<dbReference type="Proteomes" id="UP000309061">
    <property type="component" value="Chromosome"/>
</dbReference>
<gene>
    <name evidence="2" type="ORF">H2LOC_010280</name>
</gene>
<organism evidence="2 3">
    <name type="scientific">Methylocystis heyeri</name>
    <dbReference type="NCBI Taxonomy" id="391905"/>
    <lineage>
        <taxon>Bacteria</taxon>
        <taxon>Pseudomonadati</taxon>
        <taxon>Pseudomonadota</taxon>
        <taxon>Alphaproteobacteria</taxon>
        <taxon>Hyphomicrobiales</taxon>
        <taxon>Methylocystaceae</taxon>
        <taxon>Methylocystis</taxon>
    </lineage>
</organism>
<protein>
    <submittedName>
        <fullName evidence="2">DUF3309 family protein</fullName>
    </submittedName>
</protein>
<evidence type="ECO:0000313" key="3">
    <source>
        <dbReference type="Proteomes" id="UP000309061"/>
    </source>
</evidence>
<name>A0A6B8KGC7_9HYPH</name>
<keyword evidence="1" id="KW-0472">Membrane</keyword>
<dbReference type="Pfam" id="PF11752">
    <property type="entry name" value="DUF3309"/>
    <property type="match status" value="1"/>
</dbReference>
<dbReference type="RefSeq" id="WP_136496312.1">
    <property type="nucleotide sequence ID" value="NZ_CP046052.1"/>
</dbReference>